<name>A0A0V0R0G7_PSEPJ</name>
<feature type="region of interest" description="Disordered" evidence="2">
    <location>
        <begin position="561"/>
        <end position="588"/>
    </location>
</feature>
<evidence type="ECO:0000313" key="5">
    <source>
        <dbReference type="Proteomes" id="UP000054937"/>
    </source>
</evidence>
<dbReference type="PANTHER" id="PTHR31600:SF2">
    <property type="entry name" value="GAMETE ENRICHED GENE 10 PROTEIN-RELATED"/>
    <property type="match status" value="1"/>
</dbReference>
<comment type="caution">
    <text evidence="4">The sequence shown here is derived from an EMBL/GenBank/DDBJ whole genome shotgun (WGS) entry which is preliminary data.</text>
</comment>
<feature type="region of interest" description="Disordered" evidence="2">
    <location>
        <begin position="482"/>
        <end position="506"/>
    </location>
</feature>
<feature type="compositionally biased region" description="Basic and acidic residues" evidence="2">
    <location>
        <begin position="401"/>
        <end position="423"/>
    </location>
</feature>
<dbReference type="Proteomes" id="UP000054937">
    <property type="component" value="Unassembled WGS sequence"/>
</dbReference>
<feature type="transmembrane region" description="Helical" evidence="3">
    <location>
        <begin position="1089"/>
        <end position="1109"/>
    </location>
</feature>
<reference evidence="4 5" key="1">
    <citation type="journal article" date="2015" name="Sci. Rep.">
        <title>Genome of the facultative scuticociliatosis pathogen Pseudocohnilembus persalinus provides insight into its virulence through horizontal gene transfer.</title>
        <authorList>
            <person name="Xiong J."/>
            <person name="Wang G."/>
            <person name="Cheng J."/>
            <person name="Tian M."/>
            <person name="Pan X."/>
            <person name="Warren A."/>
            <person name="Jiang C."/>
            <person name="Yuan D."/>
            <person name="Miao W."/>
        </authorList>
    </citation>
    <scope>NUCLEOTIDE SEQUENCE [LARGE SCALE GENOMIC DNA]</scope>
    <source>
        <strain evidence="4">36N120E</strain>
    </source>
</reference>
<feature type="region of interest" description="Disordered" evidence="2">
    <location>
        <begin position="401"/>
        <end position="435"/>
    </location>
</feature>
<feature type="transmembrane region" description="Helical" evidence="3">
    <location>
        <begin position="982"/>
        <end position="1005"/>
    </location>
</feature>
<feature type="coiled-coil region" evidence="1">
    <location>
        <begin position="881"/>
        <end position="912"/>
    </location>
</feature>
<keyword evidence="3" id="KW-0812">Transmembrane</keyword>
<feature type="compositionally biased region" description="Low complexity" evidence="2">
    <location>
        <begin position="488"/>
        <end position="503"/>
    </location>
</feature>
<dbReference type="InterPro" id="IPR052994">
    <property type="entry name" value="Tiny_macrocysts_regulators"/>
</dbReference>
<dbReference type="PANTHER" id="PTHR31600">
    <property type="entry name" value="TINY MACROCYSTS PROTEIN B-RELATED"/>
    <property type="match status" value="1"/>
</dbReference>
<dbReference type="EMBL" id="LDAU01000076">
    <property type="protein sequence ID" value="KRX08038.1"/>
    <property type="molecule type" value="Genomic_DNA"/>
</dbReference>
<evidence type="ECO:0000256" key="2">
    <source>
        <dbReference type="SAM" id="MobiDB-lite"/>
    </source>
</evidence>
<keyword evidence="1" id="KW-0175">Coiled coil</keyword>
<feature type="compositionally biased region" description="Low complexity" evidence="2">
    <location>
        <begin position="424"/>
        <end position="435"/>
    </location>
</feature>
<organism evidence="4 5">
    <name type="scientific">Pseudocohnilembus persalinus</name>
    <name type="common">Ciliate</name>
    <dbReference type="NCBI Taxonomy" id="266149"/>
    <lineage>
        <taxon>Eukaryota</taxon>
        <taxon>Sar</taxon>
        <taxon>Alveolata</taxon>
        <taxon>Ciliophora</taxon>
        <taxon>Intramacronucleata</taxon>
        <taxon>Oligohymenophorea</taxon>
        <taxon>Scuticociliatia</taxon>
        <taxon>Philasterida</taxon>
        <taxon>Pseudocohnilembidae</taxon>
        <taxon>Pseudocohnilembus</taxon>
    </lineage>
</organism>
<dbReference type="InParanoid" id="A0A0V0R0G7"/>
<feature type="transmembrane region" description="Helical" evidence="3">
    <location>
        <begin position="804"/>
        <end position="825"/>
    </location>
</feature>
<feature type="compositionally biased region" description="Low complexity" evidence="2">
    <location>
        <begin position="565"/>
        <end position="574"/>
    </location>
</feature>
<accession>A0A0V0R0G7</accession>
<keyword evidence="3" id="KW-0472">Membrane</keyword>
<keyword evidence="5" id="KW-1185">Reference proteome</keyword>
<evidence type="ECO:0000256" key="3">
    <source>
        <dbReference type="SAM" id="Phobius"/>
    </source>
</evidence>
<evidence type="ECO:0000313" key="4">
    <source>
        <dbReference type="EMBL" id="KRX08038.1"/>
    </source>
</evidence>
<feature type="region of interest" description="Disordered" evidence="2">
    <location>
        <begin position="657"/>
        <end position="682"/>
    </location>
</feature>
<feature type="compositionally biased region" description="Polar residues" evidence="2">
    <location>
        <begin position="657"/>
        <end position="666"/>
    </location>
</feature>
<protein>
    <recommendedName>
        <fullName evidence="6">Transmembrane protein</fullName>
    </recommendedName>
</protein>
<evidence type="ECO:0008006" key="6">
    <source>
        <dbReference type="Google" id="ProtNLM"/>
    </source>
</evidence>
<keyword evidence="3" id="KW-1133">Transmembrane helix</keyword>
<evidence type="ECO:0000256" key="1">
    <source>
        <dbReference type="SAM" id="Coils"/>
    </source>
</evidence>
<feature type="region of interest" description="Disordered" evidence="2">
    <location>
        <begin position="758"/>
        <end position="780"/>
    </location>
</feature>
<dbReference type="OrthoDB" id="299205at2759"/>
<gene>
    <name evidence="4" type="ORF">PPERSA_06216</name>
</gene>
<sequence>MAIEQGKINNYSLAEGKVVNLVVSLSKHRGRILTKKTPQISKYFGYTQHSFKQIKNIQQLMPDYIGQNHNEFMMNFVNRYQQPSDFCINASILKYESNDNTIMFDQYGNIFGIDEELFNIIFKNKTSVQSENSKKFISTVINSKSSLHYSSRRSNKNTQFENLSAIQLYQNGSIQFLLPMIINVFKHLKQEINLQERYLDYPLVQSQQAFLKISKEALNIKPRCIDYINQDQQSQGSKYFLKRSVYSQNTYNTQNTNMNTERRAMMKQMDLLNTDLNQKVYEFINDHLYFYEKQNIYGNYVINYDVYFSNIIYGPEQDKNSPYFTLKITNIYANLNQNDVHASSIFNSQVVALNYQVESLTKQTKQSLGTQKTKYGQQLSYRGQQRQYEDFDDFQDNINEVKEEPESSESLQKKKSDSEKNNIKDNNNNNLQSNENFDFSQSQFAVNLLQNNNDKQKIGVENLGKQLQVPESQLMVDNLSDEKSPMAKNQDINQNQNQKNDLNSTCLQDSTSRNLLGLSSINNPLITVRDEVEALQNQNSSENPRLLDYINESKQDGIQEEMTQNDLNSSLDSNKNSRKREKNYNKQISQLGNKTDKKQNPYQSYLGEYAMTNNQVQKDGETSFQQPMISEHIMTTEQDNYVPLTMQDEQEDIEKQTINSGGNSRGYSKKSILKQKSSPKGEQNYVIKSGFQEYFKFKLNFQQKDEGQEDDIDDQLEKLDKIQINNLNNKELYQNQEMQNQLEKMKKNSKKSLKNFLNNKKKKKEKKDNNDSSITQNHGFQRGNQSLNILKQYFSKKNRYPKTVFILLNMKALYIVLFIVMIFIFQQELVSLLDTETTGIKNQHISYQLQYQYNQGFLAGLGLIYLKYDFLEGNYNNVDLEKELNKQLVESAQKYEEIVRKKENNIYQIQDNNQGKEVQTQIYSIFEVESQEMQMTQFFNYISQEFLAFKDQINTHKDLVKFISELYRKEAVNKGKQVFDSFLQFIIISTLVFIGVSMFFVPFIIQYKKYQEKILLLVTRIYEYEAEIEQRKIQQCVQKLESTGEQWIQESFIELTQQKSFEKLKNQKNKHQVLQGKIFQTSLSLNYQLVQLVLMTLSVTLFFAIITIISTIQQKKSDPVIELQYECQIDNFYINQLIFSSEMLIVREDLFSQIPYFDDKLNKENLQQQIEDSVQVLGNFFTQFEDILGENYAVTSETQQQIKNGLKNSLCSLDICDSDMSKAERSFYENGLSGVMSYYLTNIQTYHDLIYDKISDNAKKQELIKQYHNNDQHYYYIQQSYKVPFKAYSKLIDILLQDNTSSISKTTITRS</sequence>
<proteinExistence type="predicted"/>
<dbReference type="OMA" id="MISEHIM"/>